<evidence type="ECO:0000259" key="2">
    <source>
        <dbReference type="Pfam" id="PF13902"/>
    </source>
</evidence>
<proteinExistence type="predicted"/>
<evidence type="ECO:0000313" key="4">
    <source>
        <dbReference type="WBParaSite" id="Csp11.Scaffold607.g5736.t1"/>
    </source>
</evidence>
<feature type="compositionally biased region" description="Acidic residues" evidence="1">
    <location>
        <begin position="318"/>
        <end position="331"/>
    </location>
</feature>
<dbReference type="GO" id="GO:0003676">
    <property type="term" value="F:nucleic acid binding"/>
    <property type="evidence" value="ECO:0007669"/>
    <property type="project" value="InterPro"/>
</dbReference>
<dbReference type="Proteomes" id="UP000095282">
    <property type="component" value="Unplaced"/>
</dbReference>
<evidence type="ECO:0000256" key="1">
    <source>
        <dbReference type="SAM" id="MobiDB-lite"/>
    </source>
</evidence>
<dbReference type="PANTHER" id="PTHR32019:SF2">
    <property type="entry name" value="R3H DOMAIN-CONTAINING PROTEIN 4"/>
    <property type="match status" value="1"/>
</dbReference>
<dbReference type="STRING" id="1561998.A0A1I7TGL3"/>
<dbReference type="SUPFAM" id="SSF82708">
    <property type="entry name" value="R3H domain"/>
    <property type="match status" value="1"/>
</dbReference>
<feature type="compositionally biased region" description="Basic and acidic residues" evidence="1">
    <location>
        <begin position="357"/>
        <end position="366"/>
    </location>
</feature>
<name>A0A1I7TGL3_9PELO</name>
<accession>A0A1I7TGL3</accession>
<dbReference type="InterPro" id="IPR039629">
    <property type="entry name" value="R3HDM4"/>
</dbReference>
<dbReference type="Pfam" id="PF13902">
    <property type="entry name" value="R3H-assoc"/>
    <property type="match status" value="1"/>
</dbReference>
<dbReference type="InterPro" id="IPR025952">
    <property type="entry name" value="R3H-assoc_dom"/>
</dbReference>
<dbReference type="PANTHER" id="PTHR32019">
    <property type="entry name" value="R3H DOMAIN-CONTAINING PROTEIN 4"/>
    <property type="match status" value="1"/>
</dbReference>
<dbReference type="InterPro" id="IPR036867">
    <property type="entry name" value="R3H_dom_sf"/>
</dbReference>
<dbReference type="AlphaFoldDB" id="A0A1I7TGL3"/>
<reference evidence="4" key="1">
    <citation type="submission" date="2016-11" db="UniProtKB">
        <authorList>
            <consortium name="WormBaseParasite"/>
        </authorList>
    </citation>
    <scope>IDENTIFICATION</scope>
</reference>
<feature type="domain" description="R3H-associated N-terminal" evidence="2">
    <location>
        <begin position="78"/>
        <end position="206"/>
    </location>
</feature>
<evidence type="ECO:0000313" key="3">
    <source>
        <dbReference type="Proteomes" id="UP000095282"/>
    </source>
</evidence>
<keyword evidence="3" id="KW-1185">Reference proteome</keyword>
<dbReference type="WBParaSite" id="Csp11.Scaffold607.g5736.t1">
    <property type="protein sequence ID" value="Csp11.Scaffold607.g5736.t1"/>
    <property type="gene ID" value="Csp11.Scaffold607.g5736"/>
</dbReference>
<sequence length="379" mass="43410">MGVPRRENAELRPIRIEESDGEHHNYNNYDLSESGDEINAISRRISVEQLHPIRSKAAKKLKMGGAKLDFKDIDTDGVNVKRNMGMRKWRRVEHARIMLSFTDLDDICEDGSDIATPPTTAFDKLFQDKENMKIWNEFCSRDEVDQRRILNGTVKLQKTEEIPTTSSGEITSCSGKSPVKKPVKRISPYCGAACFDRIDAKSRMVLLGRKVNWAFIDFLERELRNVFRIDSRNQQDTEAVFIGHYPASSDRLLAHIVAQWLGLSSQSTTDPSLKERITEFRNRRPLIPPQTSLIAHLEGRVLKRDIEFVPFEMREGQEQEEEEEDQGDIDPDTSFVLADELEELNVSSDPPSASEEESPRSDSEESWEKVIFLAVFSYI</sequence>
<feature type="region of interest" description="Disordered" evidence="1">
    <location>
        <begin position="315"/>
        <end position="366"/>
    </location>
</feature>
<protein>
    <submittedName>
        <fullName evidence="4">R3H-assoc domain-containing protein</fullName>
    </submittedName>
</protein>
<organism evidence="3 4">
    <name type="scientific">Caenorhabditis tropicalis</name>
    <dbReference type="NCBI Taxonomy" id="1561998"/>
    <lineage>
        <taxon>Eukaryota</taxon>
        <taxon>Metazoa</taxon>
        <taxon>Ecdysozoa</taxon>
        <taxon>Nematoda</taxon>
        <taxon>Chromadorea</taxon>
        <taxon>Rhabditida</taxon>
        <taxon>Rhabditina</taxon>
        <taxon>Rhabditomorpha</taxon>
        <taxon>Rhabditoidea</taxon>
        <taxon>Rhabditidae</taxon>
        <taxon>Peloderinae</taxon>
        <taxon>Caenorhabditis</taxon>
    </lineage>
</organism>